<dbReference type="AlphaFoldDB" id="A0A168M679"/>
<evidence type="ECO:0000256" key="4">
    <source>
        <dbReference type="ARBA" id="ARBA00023163"/>
    </source>
</evidence>
<feature type="compositionally biased region" description="Basic and acidic residues" evidence="6">
    <location>
        <begin position="397"/>
        <end position="408"/>
    </location>
</feature>
<dbReference type="VEuPathDB" id="FungiDB:MUCCIDRAFT_161183"/>
<feature type="compositionally biased region" description="Low complexity" evidence="6">
    <location>
        <begin position="28"/>
        <end position="62"/>
    </location>
</feature>
<feature type="compositionally biased region" description="Pro residues" evidence="6">
    <location>
        <begin position="177"/>
        <end position="188"/>
    </location>
</feature>
<dbReference type="SMART" id="SM01401">
    <property type="entry name" value="Sds3"/>
    <property type="match status" value="1"/>
</dbReference>
<organism evidence="7 8">
    <name type="scientific">Mucor lusitanicus CBS 277.49</name>
    <dbReference type="NCBI Taxonomy" id="747725"/>
    <lineage>
        <taxon>Eukaryota</taxon>
        <taxon>Fungi</taxon>
        <taxon>Fungi incertae sedis</taxon>
        <taxon>Mucoromycota</taxon>
        <taxon>Mucoromycotina</taxon>
        <taxon>Mucoromycetes</taxon>
        <taxon>Mucorales</taxon>
        <taxon>Mucorineae</taxon>
        <taxon>Mucoraceae</taxon>
        <taxon>Mucor</taxon>
    </lineage>
</organism>
<evidence type="ECO:0000313" key="7">
    <source>
        <dbReference type="EMBL" id="OAD04444.1"/>
    </source>
</evidence>
<feature type="region of interest" description="Disordered" evidence="6">
    <location>
        <begin position="393"/>
        <end position="453"/>
    </location>
</feature>
<evidence type="ECO:0000256" key="3">
    <source>
        <dbReference type="ARBA" id="ARBA00023015"/>
    </source>
</evidence>
<name>A0A168M679_MUCCL</name>
<sequence>MLPQFGYIVAQAGADYYSLPRSPPPPSSATVSQTPSGPVVTQQPQQPSQSHQQQQQQPKQQGNGSIPALAPLLNNKPFGFGSALQSSTSALSASSSSNDNYYKSNPSNGNFNTPPYYSRQPSPSPSSSNIPILPPPSFLYSNATSASAHLPGKDIIPKAGFQQPILEKKKETSWYSPLPPAPPPPLPPATANGVPHPSNIPTPTHHYHHHHQHQAPQSLPPPPPAPPSQAAQQHHHHPGSHALYHIKPNSPPQRVASPFYDHPVIDDDRNVQPVSHSSTKWQQDKANASKLSARKEYNDLMTWMDNEFWEQADEIYQDKISQLKQELIQIQKGTHSAFRELISDYETKREKSIHDAESFMKYQIAFIDAFYDQDLNALEDEYENERKQLQETLISSIEDKRKQMRDDREENNEEESSSNHTRAKRNLRKRNAAESATTKTAEPSSKRKSVRPSALPNIHTISSLEEEELENEYLYMKLFLEVLSFISIRSGDSGSSYYYSSSNDNIKQQ</sequence>
<dbReference type="OrthoDB" id="70376at2759"/>
<reference evidence="7 8" key="1">
    <citation type="submission" date="2015-06" db="EMBL/GenBank/DDBJ databases">
        <title>Expansion of signal transduction pathways in fungi by whole-genome duplication.</title>
        <authorList>
            <consortium name="DOE Joint Genome Institute"/>
            <person name="Corrochano L.M."/>
            <person name="Kuo A."/>
            <person name="Marcet-Houben M."/>
            <person name="Polaino S."/>
            <person name="Salamov A."/>
            <person name="Villalobos J.M."/>
            <person name="Alvarez M.I."/>
            <person name="Avalos J."/>
            <person name="Benito E.P."/>
            <person name="Benoit I."/>
            <person name="Burger G."/>
            <person name="Camino L.P."/>
            <person name="Canovas D."/>
            <person name="Cerda-Olmedo E."/>
            <person name="Cheng J.-F."/>
            <person name="Dominguez A."/>
            <person name="Elias M."/>
            <person name="Eslava A.P."/>
            <person name="Glaser F."/>
            <person name="Grimwood J."/>
            <person name="Gutierrez G."/>
            <person name="Heitman J."/>
            <person name="Henrissat B."/>
            <person name="Iturriaga E.A."/>
            <person name="Lang B.F."/>
            <person name="Lavin J.L."/>
            <person name="Lee S."/>
            <person name="Li W."/>
            <person name="Lindquist E."/>
            <person name="Lopez-Garcia S."/>
            <person name="Luque E.M."/>
            <person name="Marcos A.T."/>
            <person name="Martin J."/>
            <person name="Mccluskey K."/>
            <person name="Medina H.R."/>
            <person name="Miralles-Duran A."/>
            <person name="Miyazaki A."/>
            <person name="Munoz-Torres E."/>
            <person name="Oguiza J.A."/>
            <person name="Ohm R."/>
            <person name="Olmedo M."/>
            <person name="Orejas M."/>
            <person name="Ortiz-Castellanos L."/>
            <person name="Pisabarro A.G."/>
            <person name="Rodriguez-Romero J."/>
            <person name="Ruiz-Herrera J."/>
            <person name="Ruiz-Vazquez R."/>
            <person name="Sanz C."/>
            <person name="Schackwitz W."/>
            <person name="Schmutz J."/>
            <person name="Shahriari M."/>
            <person name="Shelest E."/>
            <person name="Silva-Franco F."/>
            <person name="Soanes D."/>
            <person name="Syed K."/>
            <person name="Tagua V.G."/>
            <person name="Talbot N.J."/>
            <person name="Thon M."/>
            <person name="De Vries R.P."/>
            <person name="Wiebenga A."/>
            <person name="Yadav J.S."/>
            <person name="Braun E.L."/>
            <person name="Baker S."/>
            <person name="Garre V."/>
            <person name="Horwitz B."/>
            <person name="Torres-Martinez S."/>
            <person name="Idnurm A."/>
            <person name="Herrera-Estrella A."/>
            <person name="Gabaldon T."/>
            <person name="Grigoriev I.V."/>
        </authorList>
    </citation>
    <scope>NUCLEOTIDE SEQUENCE [LARGE SCALE GENOMIC DNA]</scope>
    <source>
        <strain evidence="7 8">CBS 277.49</strain>
    </source>
</reference>
<evidence type="ECO:0000256" key="5">
    <source>
        <dbReference type="ARBA" id="ARBA00023242"/>
    </source>
</evidence>
<dbReference type="Pfam" id="PF08598">
    <property type="entry name" value="Sds3"/>
    <property type="match status" value="1"/>
</dbReference>
<evidence type="ECO:0000256" key="1">
    <source>
        <dbReference type="ARBA" id="ARBA00004123"/>
    </source>
</evidence>
<feature type="compositionally biased region" description="Low complexity" evidence="6">
    <location>
        <begin position="82"/>
        <end position="97"/>
    </location>
</feature>
<comment type="subcellular location">
    <subcellularLocation>
        <location evidence="1">Nucleus</location>
    </subcellularLocation>
</comment>
<dbReference type="Proteomes" id="UP000077051">
    <property type="component" value="Unassembled WGS sequence"/>
</dbReference>
<feature type="region of interest" description="Disordered" evidence="6">
    <location>
        <begin position="172"/>
        <end position="264"/>
    </location>
</feature>
<keyword evidence="3" id="KW-0805">Transcription regulation</keyword>
<accession>A0A168M679</accession>
<feature type="compositionally biased region" description="Low complexity" evidence="6">
    <location>
        <begin position="114"/>
        <end position="130"/>
    </location>
</feature>
<dbReference type="GO" id="GO:0005654">
    <property type="term" value="C:nucleoplasm"/>
    <property type="evidence" value="ECO:0007669"/>
    <property type="project" value="UniProtKB-ARBA"/>
</dbReference>
<keyword evidence="4" id="KW-0804">Transcription</keyword>
<dbReference type="PANTHER" id="PTHR21964">
    <property type="entry name" value="BREAST CANCER METASTASIS-SUPPRESSOR 1"/>
    <property type="match status" value="1"/>
</dbReference>
<feature type="compositionally biased region" description="Polar residues" evidence="6">
    <location>
        <begin position="434"/>
        <end position="443"/>
    </location>
</feature>
<evidence type="ECO:0000256" key="2">
    <source>
        <dbReference type="ARBA" id="ARBA00022491"/>
    </source>
</evidence>
<feature type="compositionally biased region" description="Polar residues" evidence="6">
    <location>
        <begin position="98"/>
        <end position="113"/>
    </location>
</feature>
<evidence type="ECO:0000256" key="6">
    <source>
        <dbReference type="SAM" id="MobiDB-lite"/>
    </source>
</evidence>
<dbReference type="GO" id="GO:0010468">
    <property type="term" value="P:regulation of gene expression"/>
    <property type="evidence" value="ECO:0007669"/>
    <property type="project" value="UniProtKB-ARBA"/>
</dbReference>
<gene>
    <name evidence="7" type="ORF">MUCCIDRAFT_161183</name>
</gene>
<keyword evidence="5" id="KW-0539">Nucleus</keyword>
<evidence type="ECO:0000313" key="8">
    <source>
        <dbReference type="Proteomes" id="UP000077051"/>
    </source>
</evidence>
<dbReference type="InterPro" id="IPR013907">
    <property type="entry name" value="Sds3"/>
</dbReference>
<feature type="compositionally biased region" description="Basic residues" evidence="6">
    <location>
        <begin position="421"/>
        <end position="430"/>
    </location>
</feature>
<proteinExistence type="predicted"/>
<protein>
    <submittedName>
        <fullName evidence="7">Uncharacterized protein</fullName>
    </submittedName>
</protein>
<keyword evidence="2" id="KW-0678">Repressor</keyword>
<dbReference type="EMBL" id="AMYB01000003">
    <property type="protein sequence ID" value="OAD04444.1"/>
    <property type="molecule type" value="Genomic_DNA"/>
</dbReference>
<dbReference type="STRING" id="747725.A0A168M679"/>
<comment type="caution">
    <text evidence="7">The sequence shown here is derived from an EMBL/GenBank/DDBJ whole genome shotgun (WGS) entry which is preliminary data.</text>
</comment>
<keyword evidence="8" id="KW-1185">Reference proteome</keyword>
<feature type="region of interest" description="Disordered" evidence="6">
    <location>
        <begin position="16"/>
        <end position="130"/>
    </location>
</feature>
<feature type="compositionally biased region" description="Pro residues" evidence="6">
    <location>
        <begin position="218"/>
        <end position="227"/>
    </location>
</feature>